<keyword evidence="5 9" id="KW-0547">Nucleotide-binding</keyword>
<dbReference type="PROSITE" id="PS50011">
    <property type="entry name" value="PROTEIN_KINASE_DOM"/>
    <property type="match status" value="1"/>
</dbReference>
<dbReference type="GO" id="GO:0045087">
    <property type="term" value="P:innate immune response"/>
    <property type="evidence" value="ECO:0007669"/>
    <property type="project" value="UniProtKB-ARBA"/>
</dbReference>
<dbReference type="Proteomes" id="UP000274131">
    <property type="component" value="Unassembled WGS sequence"/>
</dbReference>
<gene>
    <name evidence="14" type="ORF">EVEC_LOCUS2527</name>
</gene>
<feature type="binding site" evidence="9">
    <location>
        <position position="58"/>
    </location>
    <ligand>
        <name>ATP</name>
        <dbReference type="ChEBI" id="CHEBI:30616"/>
    </ligand>
</feature>
<comment type="cofactor">
    <cofactor evidence="1">
        <name>Mg(2+)</name>
        <dbReference type="ChEBI" id="CHEBI:18420"/>
    </cofactor>
</comment>
<evidence type="ECO:0000256" key="4">
    <source>
        <dbReference type="ARBA" id="ARBA00022737"/>
    </source>
</evidence>
<dbReference type="PANTHER" id="PTHR24342">
    <property type="entry name" value="SERINE/THREONINE-PROTEIN KINASE 17"/>
    <property type="match status" value="1"/>
</dbReference>
<dbReference type="InterPro" id="IPR000719">
    <property type="entry name" value="Prot_kinase_dom"/>
</dbReference>
<dbReference type="STRING" id="51028.A0A158Q9R0"/>
<evidence type="ECO:0000313" key="15">
    <source>
        <dbReference type="Proteomes" id="UP000274131"/>
    </source>
</evidence>
<dbReference type="InterPro" id="IPR000488">
    <property type="entry name" value="Death_dom"/>
</dbReference>
<evidence type="ECO:0000256" key="8">
    <source>
        <dbReference type="PROSITE-ProRule" id="PRU00023"/>
    </source>
</evidence>
<evidence type="ECO:0000313" key="14">
    <source>
        <dbReference type="EMBL" id="VDD87384.1"/>
    </source>
</evidence>
<dbReference type="GO" id="GO:0035556">
    <property type="term" value="P:intracellular signal transduction"/>
    <property type="evidence" value="ECO:0007669"/>
    <property type="project" value="TreeGrafter"/>
</dbReference>
<evidence type="ECO:0000259" key="11">
    <source>
        <dbReference type="PROSITE" id="PS50011"/>
    </source>
</evidence>
<dbReference type="CDD" id="cd08782">
    <property type="entry name" value="Death_DAPK1"/>
    <property type="match status" value="1"/>
</dbReference>
<feature type="compositionally biased region" description="Low complexity" evidence="10">
    <location>
        <begin position="771"/>
        <end position="782"/>
    </location>
</feature>
<dbReference type="InterPro" id="IPR027417">
    <property type="entry name" value="P-loop_NTPase"/>
</dbReference>
<dbReference type="SUPFAM" id="SSF56112">
    <property type="entry name" value="Protein kinase-like (PK-like)"/>
    <property type="match status" value="1"/>
</dbReference>
<dbReference type="InterPro" id="IPR002110">
    <property type="entry name" value="Ankyrin_rpt"/>
</dbReference>
<evidence type="ECO:0000256" key="2">
    <source>
        <dbReference type="ARBA" id="ARBA00022527"/>
    </source>
</evidence>
<dbReference type="Gene3D" id="3.40.50.300">
    <property type="entry name" value="P-loop containing nucleotide triphosphate hydrolases"/>
    <property type="match status" value="1"/>
</dbReference>
<evidence type="ECO:0000256" key="1">
    <source>
        <dbReference type="ARBA" id="ARBA00001946"/>
    </source>
</evidence>
<evidence type="ECO:0000256" key="5">
    <source>
        <dbReference type="ARBA" id="ARBA00022741"/>
    </source>
</evidence>
<protein>
    <submittedName>
        <fullName evidence="16">Non-specific serine/threonine protein kinase</fullName>
    </submittedName>
</protein>
<evidence type="ECO:0000313" key="16">
    <source>
        <dbReference type="WBParaSite" id="EVEC_0000281901-mRNA-1"/>
    </source>
</evidence>
<dbReference type="SMART" id="SM00220">
    <property type="entry name" value="S_TKc"/>
    <property type="match status" value="1"/>
</dbReference>
<keyword evidence="6" id="KW-0418">Kinase</keyword>
<dbReference type="InterPro" id="IPR008271">
    <property type="entry name" value="Ser/Thr_kinase_AS"/>
</dbReference>
<dbReference type="WBParaSite" id="EVEC_0000281901-mRNA-1">
    <property type="protein sequence ID" value="EVEC_0000281901-mRNA-1"/>
    <property type="gene ID" value="EVEC_0000281901"/>
</dbReference>
<dbReference type="SUPFAM" id="SSF52540">
    <property type="entry name" value="P-loop containing nucleoside triphosphate hydrolases"/>
    <property type="match status" value="1"/>
</dbReference>
<organism evidence="16">
    <name type="scientific">Enterobius vermicularis</name>
    <name type="common">Human pinworm</name>
    <dbReference type="NCBI Taxonomy" id="51028"/>
    <lineage>
        <taxon>Eukaryota</taxon>
        <taxon>Metazoa</taxon>
        <taxon>Ecdysozoa</taxon>
        <taxon>Nematoda</taxon>
        <taxon>Chromadorea</taxon>
        <taxon>Rhabditida</taxon>
        <taxon>Spirurina</taxon>
        <taxon>Oxyuridomorpha</taxon>
        <taxon>Oxyuroidea</taxon>
        <taxon>Oxyuridae</taxon>
        <taxon>Enterobius</taxon>
    </lineage>
</organism>
<evidence type="ECO:0000256" key="9">
    <source>
        <dbReference type="PROSITE-ProRule" id="PRU10141"/>
    </source>
</evidence>
<dbReference type="InterPro" id="IPR020859">
    <property type="entry name" value="ROC"/>
</dbReference>
<dbReference type="SUPFAM" id="SSF47986">
    <property type="entry name" value="DEATH domain"/>
    <property type="match status" value="1"/>
</dbReference>
<feature type="compositionally biased region" description="Polar residues" evidence="10">
    <location>
        <begin position="788"/>
        <end position="801"/>
    </location>
</feature>
<evidence type="ECO:0000256" key="3">
    <source>
        <dbReference type="ARBA" id="ARBA00022679"/>
    </source>
</evidence>
<keyword evidence="3" id="KW-0808">Transferase</keyword>
<dbReference type="InterPro" id="IPR011029">
    <property type="entry name" value="DEATH-like_dom_sf"/>
</dbReference>
<dbReference type="InterPro" id="IPR017441">
    <property type="entry name" value="Protein_kinase_ATP_BS"/>
</dbReference>
<dbReference type="PRINTS" id="PR01415">
    <property type="entry name" value="ANKYRIN"/>
</dbReference>
<feature type="domain" description="Death" evidence="12">
    <location>
        <begin position="1332"/>
        <end position="1413"/>
    </location>
</feature>
<feature type="repeat" description="ANK" evidence="8">
    <location>
        <begin position="464"/>
        <end position="496"/>
    </location>
</feature>
<keyword evidence="8" id="KW-0040">ANK repeat</keyword>
<dbReference type="PROSITE" id="PS50017">
    <property type="entry name" value="DEATH_DOMAIN"/>
    <property type="match status" value="1"/>
</dbReference>
<feature type="repeat" description="ANK" evidence="8">
    <location>
        <begin position="431"/>
        <end position="463"/>
    </location>
</feature>
<keyword evidence="15" id="KW-1185">Reference proteome</keyword>
<keyword evidence="4" id="KW-0677">Repeat</keyword>
<dbReference type="PROSITE" id="PS00108">
    <property type="entry name" value="PROTEIN_KINASE_ST"/>
    <property type="match status" value="1"/>
</dbReference>
<sequence>MRQVSGPSNSGASMHFNEEPFDQRFEIAEELGNGQFACVRRVIDRNSGIQYAAKFIKKRRYATSRRGVTRANIEREVDVLRTVGGHDNTVQLFEVYESLTDVILVLELVPGGELFDHVSSKECLDEPEAAAFIRQILNGVKHLHERHIAHLDIKPENIMLQKKGETKVKLIDFGLSRRILPGTVVKDMIGTPEFVAPEVVNYEPLSTATDMWAVGVVAFILLSGGSPFLGDTREETFVNISAVNYHFNERYFDHISANAKDFISRLFVRDVRKRATVDDCLRHPWIRIVGFSDVDPEESGPWNIKELAGLSLAETRSYKIRLKWKKAIDVIIACNKLTSKTRLALRKASENGRTIDSRFDPEELILSAVLIACEEGNLAGLDQLLTLHRFNLNVANRLGETAMHVSAGAGQYEVVRYLHLKGASSGSVDRRGDTPLFWAARHGHAQVVRYILEEKADVNFVNKSKETALHVATRYAQLETALLLLEYGADVSLQDEQGETALHVASWHGYGKLLAALCRYSPRFDAKNQDGETALHCAAARGHTECVQSLLEAGAPVDDLDQDGQTALHLALRRSHIDIALLLITKGCKLDLQDENGETPLHIASRLGLLSVVQTLCHLGAAIDIPNTVRLLPSFWQGNVRGIRTPTNSQLPIRFGSLTALHIAAKEGFIEIVRCLCFFGANVLKKNKDGLTAEIIALAQEHTNIGTLLAKMKTAKELYVEQLCSLETPLRRIKLKVFGHSGVGKSRLICALQSSSVIGTLIGAVSRRFSDNPSPSSSTASSSKDEGLSSTDESVESNNNHRTAKRRGPPHLQYTRGIDVQNVTLQGCGEFSVWEFGGYKPYHMAYDHFVGNTDCIHMVVFRSTDPTEVQYKQVLYWMNFLKGRVTPSEPIGHCGIVSRRSKVVIIGTHASASLFPQRGVDGEYISSDGEAMLKTIKLRFETHFDIHDQLILLDSTHTSCPGMKSLRNYLSKAREGILSKLQKPMGLVDACMQCLVTLRKQYCHFPVLTWPNFTEILRDDINPLAGDNHCRQLIQQLQLIGEVVYLRDETSELDYVVLSPEWLGTHIIGYLLSAEFLSRCRANGCYSVDDFSQIYPEIAEPADLIRILDTLQFCAPLDGNGEADCEFPAFDVLEVPRDIWLRDRPSYVYGGVRVLPMRGMERSLQSTFPRIQVALRRSMRDFQDPMDADLSQWLDCSKMSSGQMEALIRLHRDAVEVQVRGPCELATSCFYFLEDVTNLVEQTAQEVAPGISLERHFLSPKHLREHHPNPAVYAPETIMAMQQAESLTIKNNQEGEEYFTDVVCFGSRDVAAILTLGIDVSVAQLQLASRCELASLLDPADAMGRDWSILAVKLSLMDQLPEVDSTGQSLSRTDQLLAEWALQCPETATVGRLCSVLEELGRQDARDALYRTVPLYLFAPLDEQPSANLIDCRDSGVVSSTQSTTDPSQSSPS</sequence>
<evidence type="ECO:0000256" key="6">
    <source>
        <dbReference type="ARBA" id="ARBA00022777"/>
    </source>
</evidence>
<accession>A0A158Q9R0</accession>
<reference evidence="14 15" key="2">
    <citation type="submission" date="2018-10" db="EMBL/GenBank/DDBJ databases">
        <authorList>
            <consortium name="Pathogen Informatics"/>
        </authorList>
    </citation>
    <scope>NUCLEOTIDE SEQUENCE [LARGE SCALE GENOMIC DNA]</scope>
</reference>
<dbReference type="Gene3D" id="3.30.200.20">
    <property type="entry name" value="Phosphorylase Kinase, domain 1"/>
    <property type="match status" value="1"/>
</dbReference>
<proteinExistence type="predicted"/>
<dbReference type="GO" id="GO:0005737">
    <property type="term" value="C:cytoplasm"/>
    <property type="evidence" value="ECO:0007669"/>
    <property type="project" value="UniProtKB-ARBA"/>
</dbReference>
<dbReference type="GO" id="GO:0005525">
    <property type="term" value="F:GTP binding"/>
    <property type="evidence" value="ECO:0007669"/>
    <property type="project" value="UniProtKB-KW"/>
</dbReference>
<dbReference type="PROSITE" id="PS50088">
    <property type="entry name" value="ANK_REPEAT"/>
    <property type="match status" value="7"/>
</dbReference>
<dbReference type="GO" id="GO:0005634">
    <property type="term" value="C:nucleus"/>
    <property type="evidence" value="ECO:0007669"/>
    <property type="project" value="TreeGrafter"/>
</dbReference>
<dbReference type="Pfam" id="PF00023">
    <property type="entry name" value="Ank"/>
    <property type="match status" value="3"/>
</dbReference>
<dbReference type="Pfam" id="PF00531">
    <property type="entry name" value="Death"/>
    <property type="match status" value="1"/>
</dbReference>
<dbReference type="Gene3D" id="1.10.533.10">
    <property type="entry name" value="Death Domain, Fas"/>
    <property type="match status" value="1"/>
</dbReference>
<evidence type="ECO:0000259" key="12">
    <source>
        <dbReference type="PROSITE" id="PS50017"/>
    </source>
</evidence>
<dbReference type="Pfam" id="PF00069">
    <property type="entry name" value="Pkinase"/>
    <property type="match status" value="1"/>
</dbReference>
<dbReference type="PROSITE" id="PS50297">
    <property type="entry name" value="ANK_REP_REGION"/>
    <property type="match status" value="7"/>
</dbReference>
<dbReference type="OrthoDB" id="504170at2759"/>
<dbReference type="FunFam" id="1.10.510.10:FF:000571">
    <property type="entry name" value="Maternal embryonic leucine zipper kinase"/>
    <property type="match status" value="1"/>
</dbReference>
<feature type="domain" description="Roc" evidence="13">
    <location>
        <begin position="726"/>
        <end position="977"/>
    </location>
</feature>
<evidence type="ECO:0000256" key="7">
    <source>
        <dbReference type="ARBA" id="ARBA00022840"/>
    </source>
</evidence>
<dbReference type="GO" id="GO:0004674">
    <property type="term" value="F:protein serine/threonine kinase activity"/>
    <property type="evidence" value="ECO:0007669"/>
    <property type="project" value="UniProtKB-KW"/>
</dbReference>
<feature type="domain" description="Protein kinase" evidence="11">
    <location>
        <begin position="25"/>
        <end position="286"/>
    </location>
</feature>
<dbReference type="SMART" id="SM00248">
    <property type="entry name" value="ANK"/>
    <property type="match status" value="10"/>
</dbReference>
<reference evidence="16" key="1">
    <citation type="submission" date="2016-04" db="UniProtKB">
        <authorList>
            <consortium name="WormBaseParasite"/>
        </authorList>
    </citation>
    <scope>IDENTIFICATION</scope>
</reference>
<keyword evidence="7 9" id="KW-0067">ATP-binding</keyword>
<dbReference type="Gene3D" id="1.25.40.20">
    <property type="entry name" value="Ankyrin repeat-containing domain"/>
    <property type="match status" value="1"/>
</dbReference>
<name>A0A158Q9R0_ENTVE</name>
<feature type="repeat" description="ANK" evidence="8">
    <location>
        <begin position="656"/>
        <end position="688"/>
    </location>
</feature>
<dbReference type="PANTHER" id="PTHR24342:SF14">
    <property type="entry name" value="DEATH-ASSOCIATED PROTEIN KINASE DAPK-1"/>
    <property type="match status" value="1"/>
</dbReference>
<feature type="repeat" description="ANK" evidence="8">
    <location>
        <begin position="563"/>
        <end position="595"/>
    </location>
</feature>
<dbReference type="EMBL" id="UXUI01007397">
    <property type="protein sequence ID" value="VDD87384.1"/>
    <property type="molecule type" value="Genomic_DNA"/>
</dbReference>
<dbReference type="Pfam" id="PF12796">
    <property type="entry name" value="Ank_2"/>
    <property type="match status" value="2"/>
</dbReference>
<evidence type="ECO:0000256" key="10">
    <source>
        <dbReference type="SAM" id="MobiDB-lite"/>
    </source>
</evidence>
<dbReference type="GO" id="GO:0005524">
    <property type="term" value="F:ATP binding"/>
    <property type="evidence" value="ECO:0007669"/>
    <property type="project" value="UniProtKB-UniRule"/>
</dbReference>
<feature type="repeat" description="ANK" evidence="8">
    <location>
        <begin position="596"/>
        <end position="628"/>
    </location>
</feature>
<dbReference type="Gene3D" id="1.10.510.10">
    <property type="entry name" value="Transferase(Phosphotransferase) domain 1"/>
    <property type="match status" value="1"/>
</dbReference>
<dbReference type="PROSITE" id="PS00107">
    <property type="entry name" value="PROTEIN_KINASE_ATP"/>
    <property type="match status" value="1"/>
</dbReference>
<keyword evidence="2" id="KW-0723">Serine/threonine-protein kinase</keyword>
<dbReference type="GO" id="GO:0043065">
    <property type="term" value="P:positive regulation of apoptotic process"/>
    <property type="evidence" value="ECO:0007669"/>
    <property type="project" value="TreeGrafter"/>
</dbReference>
<dbReference type="SUPFAM" id="SSF48403">
    <property type="entry name" value="Ankyrin repeat"/>
    <property type="match status" value="1"/>
</dbReference>
<dbReference type="InterPro" id="IPR011009">
    <property type="entry name" value="Kinase-like_dom_sf"/>
</dbReference>
<evidence type="ECO:0000259" key="13">
    <source>
        <dbReference type="PROSITE" id="PS51424"/>
    </source>
</evidence>
<dbReference type="PROSITE" id="PS51424">
    <property type="entry name" value="ROC"/>
    <property type="match status" value="1"/>
</dbReference>
<dbReference type="SMART" id="SM00005">
    <property type="entry name" value="DEATH"/>
    <property type="match status" value="1"/>
</dbReference>
<feature type="repeat" description="ANK" evidence="8">
    <location>
        <begin position="530"/>
        <end position="562"/>
    </location>
</feature>
<feature type="repeat" description="ANK" evidence="8">
    <location>
        <begin position="398"/>
        <end position="430"/>
    </location>
</feature>
<feature type="region of interest" description="Disordered" evidence="10">
    <location>
        <begin position="770"/>
        <end position="813"/>
    </location>
</feature>
<dbReference type="InterPro" id="IPR036770">
    <property type="entry name" value="Ankyrin_rpt-contain_sf"/>
</dbReference>